<feature type="transmembrane region" description="Helical" evidence="2">
    <location>
        <begin position="135"/>
        <end position="159"/>
    </location>
</feature>
<feature type="compositionally biased region" description="Polar residues" evidence="1">
    <location>
        <begin position="474"/>
        <end position="487"/>
    </location>
</feature>
<feature type="transmembrane region" description="Helical" evidence="2">
    <location>
        <begin position="92"/>
        <end position="115"/>
    </location>
</feature>
<feature type="region of interest" description="Disordered" evidence="1">
    <location>
        <begin position="343"/>
        <end position="395"/>
    </location>
</feature>
<keyword evidence="2" id="KW-1133">Transmembrane helix</keyword>
<dbReference type="EMBL" id="NKHZ01000086">
    <property type="protein sequence ID" value="PNS14508.1"/>
    <property type="molecule type" value="Genomic_DNA"/>
</dbReference>
<reference evidence="3 4" key="1">
    <citation type="submission" date="2017-06" db="EMBL/GenBank/DDBJ databases">
        <title>Draft genome sequence of a variant of Elsinoe murrayae.</title>
        <authorList>
            <person name="Cheng Q."/>
        </authorList>
    </citation>
    <scope>NUCLEOTIDE SEQUENCE [LARGE SCALE GENOMIC DNA]</scope>
    <source>
        <strain evidence="3 4">CQ-2017a</strain>
    </source>
</reference>
<evidence type="ECO:0000313" key="3">
    <source>
        <dbReference type="EMBL" id="PNS14508.1"/>
    </source>
</evidence>
<feature type="transmembrane region" description="Helical" evidence="2">
    <location>
        <begin position="21"/>
        <end position="42"/>
    </location>
</feature>
<feature type="region of interest" description="Disordered" evidence="1">
    <location>
        <begin position="443"/>
        <end position="548"/>
    </location>
</feature>
<feature type="transmembrane region" description="Helical" evidence="2">
    <location>
        <begin position="54"/>
        <end position="80"/>
    </location>
</feature>
<evidence type="ECO:0000256" key="1">
    <source>
        <dbReference type="SAM" id="MobiDB-lite"/>
    </source>
</evidence>
<keyword evidence="2" id="KW-0812">Transmembrane</keyword>
<evidence type="ECO:0000313" key="4">
    <source>
        <dbReference type="Proteomes" id="UP000243797"/>
    </source>
</evidence>
<dbReference type="STRING" id="2082308.A0A2K1QH83"/>
<keyword evidence="2" id="KW-0472">Membrane</keyword>
<evidence type="ECO:0000256" key="2">
    <source>
        <dbReference type="SAM" id="Phobius"/>
    </source>
</evidence>
<dbReference type="InParanoid" id="A0A2K1QH83"/>
<sequence length="548" mass="58781">MANIAISTSETKHRLRRSIGWATCVLALSCVTALGATLVVLASSEQIPQSTRTLLIVAAVSDMLALFTFAGIAALLLRQLHGRAVLSITRRWMVCAMFWLLSLLAIILTFAASGATRSSTSRDVPQSQRVQLQTLSATAISLCVLFLVFQLVFFMMTFIPPKPAQGMFTATGTDGSFASELKDSPQSRKSRDLFSPVEPFPISPIMSSFSSTPPRRASIRDSVTNFLQPVIQPMTSKSRLIRQGSFATSISHHSRDDSWGNRAEENFDNWEVSPVEQPPQTPTSPPAVYLGTPLDPIPASRPNSPAKPLDGPFICNDPTASVTTLPSPILEDDSTASFPFARERKNSLPPHGAVGAIGRKITPPGLASSLHSATHSRQASSDRQPSNPRRPSTSDEAHIHPLFRTESPLPPPAASPGTIVTASPWGGHVVHLPDPAFFARQGSVSSLNGRESPSWPRPGSAQGQAHPYAPLMTRSVSSQAMTRSGSAQGFARPGSSQGRLRSASTTARPVLRSVRSAETWGARRDEGPVNASMPPRIWPGMVPTDTAL</sequence>
<feature type="compositionally biased region" description="Polar residues" evidence="1">
    <location>
        <begin position="369"/>
        <end position="391"/>
    </location>
</feature>
<feature type="compositionally biased region" description="Polar residues" evidence="1">
    <location>
        <begin position="494"/>
        <end position="507"/>
    </location>
</feature>
<gene>
    <name evidence="3" type="ORF">CAC42_3794</name>
</gene>
<organism evidence="3 4">
    <name type="scientific">Sphaceloma murrayae</name>
    <dbReference type="NCBI Taxonomy" id="2082308"/>
    <lineage>
        <taxon>Eukaryota</taxon>
        <taxon>Fungi</taxon>
        <taxon>Dikarya</taxon>
        <taxon>Ascomycota</taxon>
        <taxon>Pezizomycotina</taxon>
        <taxon>Dothideomycetes</taxon>
        <taxon>Dothideomycetidae</taxon>
        <taxon>Myriangiales</taxon>
        <taxon>Elsinoaceae</taxon>
        <taxon>Sphaceloma</taxon>
    </lineage>
</organism>
<dbReference type="OrthoDB" id="5431149at2759"/>
<comment type="caution">
    <text evidence="3">The sequence shown here is derived from an EMBL/GenBank/DDBJ whole genome shotgun (WGS) entry which is preliminary data.</text>
</comment>
<proteinExistence type="predicted"/>
<dbReference type="AlphaFoldDB" id="A0A2K1QH83"/>
<protein>
    <submittedName>
        <fullName evidence="3">Rho guanine nucleotide exchange factor CDC24</fullName>
    </submittedName>
</protein>
<keyword evidence="4" id="KW-1185">Reference proteome</keyword>
<accession>A0A2K1QH83</accession>
<name>A0A2K1QH83_9PEZI</name>
<dbReference type="Proteomes" id="UP000243797">
    <property type="component" value="Unassembled WGS sequence"/>
</dbReference>